<dbReference type="PANTHER" id="PTHR43735">
    <property type="entry name" value="APOPTOSIS-INDUCING FACTOR 1"/>
    <property type="match status" value="1"/>
</dbReference>
<evidence type="ECO:0000313" key="2">
    <source>
        <dbReference type="EMBL" id="VEU22872.1"/>
    </source>
</evidence>
<dbReference type="InterPro" id="IPR023753">
    <property type="entry name" value="FAD/NAD-binding_dom"/>
</dbReference>
<keyword evidence="3" id="KW-1185">Reference proteome</keyword>
<dbReference type="GO" id="GO:0004174">
    <property type="term" value="F:electron-transferring-flavoprotein dehydrogenase activity"/>
    <property type="evidence" value="ECO:0007669"/>
    <property type="project" value="TreeGrafter"/>
</dbReference>
<dbReference type="InterPro" id="IPR036188">
    <property type="entry name" value="FAD/NAD-bd_sf"/>
</dbReference>
<organism evidence="2 3">
    <name type="scientific">Brettanomyces naardenensis</name>
    <name type="common">Yeast</name>
    <dbReference type="NCBI Taxonomy" id="13370"/>
    <lineage>
        <taxon>Eukaryota</taxon>
        <taxon>Fungi</taxon>
        <taxon>Dikarya</taxon>
        <taxon>Ascomycota</taxon>
        <taxon>Saccharomycotina</taxon>
        <taxon>Pichiomycetes</taxon>
        <taxon>Pichiales</taxon>
        <taxon>Pichiaceae</taxon>
        <taxon>Brettanomyces</taxon>
    </lineage>
</organism>
<dbReference type="Gene3D" id="3.50.50.100">
    <property type="match status" value="1"/>
</dbReference>
<sequence length="396" mass="43762">MIPLNLIARFLGVFISESVSDLSRLPYTWYHRLTYAPGENPENVVIIGGSFAGYGVAKFLATSIPSGHTVTVIEKSPYHQHVFAFPRYCVVGGFEDTAFIPLQKRSSDSVPKGSLNVIFDECEDVTKDSVILKSGKKLPYSQLVIATGSNRTPPAKLLHSDKDGGILELKDYQAKVKAAKEIAVIGAGAVGIELSSDIKDYYGDKVVDLYNSRSHVLPRFGTDVGEKTEAILNKLGVNVVNNCRPTAEGNIVQTPDGKRKRYDVVFKCVGETPTTSPFSTLLGELISPAGHVKVNDYFQVRDNIFALGDAVELNTARAAYAQSRTVASNIVAQINHKPMEKYVRKGFEDSIHLTIGRDWELLYLAGFDPFLRNHHSDSEIRSDHIWKYFDVQPKGH</sequence>
<dbReference type="PRINTS" id="PR00368">
    <property type="entry name" value="FADPNR"/>
</dbReference>
<dbReference type="SUPFAM" id="SSF51905">
    <property type="entry name" value="FAD/NAD(P)-binding domain"/>
    <property type="match status" value="1"/>
</dbReference>
<dbReference type="AlphaFoldDB" id="A0A448YPK7"/>
<evidence type="ECO:0000259" key="1">
    <source>
        <dbReference type="Pfam" id="PF07992"/>
    </source>
</evidence>
<accession>A0A448YPK7</accession>
<name>A0A448YPK7_BRENA</name>
<reference evidence="2 3" key="1">
    <citation type="submission" date="2018-12" db="EMBL/GenBank/DDBJ databases">
        <authorList>
            <person name="Tiukova I."/>
            <person name="Dainat J."/>
        </authorList>
    </citation>
    <scope>NUCLEOTIDE SEQUENCE [LARGE SCALE GENOMIC DNA]</scope>
</reference>
<dbReference type="Proteomes" id="UP000290900">
    <property type="component" value="Unassembled WGS sequence"/>
</dbReference>
<dbReference type="PRINTS" id="PR00469">
    <property type="entry name" value="PNDRDTASEII"/>
</dbReference>
<dbReference type="GO" id="GO:0005737">
    <property type="term" value="C:cytoplasm"/>
    <property type="evidence" value="ECO:0007669"/>
    <property type="project" value="TreeGrafter"/>
</dbReference>
<dbReference type="OrthoDB" id="3980712at2759"/>
<feature type="domain" description="FAD/NAD(P)-binding" evidence="1">
    <location>
        <begin position="43"/>
        <end position="322"/>
    </location>
</feature>
<dbReference type="InParanoid" id="A0A448YPK7"/>
<dbReference type="STRING" id="13370.A0A448YPK7"/>
<dbReference type="PANTHER" id="PTHR43735:SF5">
    <property type="entry name" value="FAD_NAD(P)-BINDING DOMAIN-CONTAINING PROTEIN"/>
    <property type="match status" value="1"/>
</dbReference>
<dbReference type="EMBL" id="CAACVR010000032">
    <property type="protein sequence ID" value="VEU22872.1"/>
    <property type="molecule type" value="Genomic_DNA"/>
</dbReference>
<dbReference type="GO" id="GO:0050660">
    <property type="term" value="F:flavin adenine dinucleotide binding"/>
    <property type="evidence" value="ECO:0007669"/>
    <property type="project" value="TreeGrafter"/>
</dbReference>
<dbReference type="FunCoup" id="A0A448YPK7">
    <property type="interactions" value="417"/>
</dbReference>
<protein>
    <submittedName>
        <fullName evidence="2">DEKNAAC103962</fullName>
    </submittedName>
</protein>
<evidence type="ECO:0000313" key="3">
    <source>
        <dbReference type="Proteomes" id="UP000290900"/>
    </source>
</evidence>
<gene>
    <name evidence="2" type="ORF">BRENAR_LOCUS3603</name>
</gene>
<proteinExistence type="predicted"/>
<dbReference type="Pfam" id="PF07992">
    <property type="entry name" value="Pyr_redox_2"/>
    <property type="match status" value="1"/>
</dbReference>